<evidence type="ECO:0000313" key="2">
    <source>
        <dbReference type="Proteomes" id="UP001447188"/>
    </source>
</evidence>
<dbReference type="Proteomes" id="UP001447188">
    <property type="component" value="Unassembled WGS sequence"/>
</dbReference>
<feature type="non-terminal residue" evidence="1">
    <location>
        <position position="190"/>
    </location>
</feature>
<comment type="caution">
    <text evidence="1">The sequence shown here is derived from an EMBL/GenBank/DDBJ whole genome shotgun (WGS) entry which is preliminary data.</text>
</comment>
<keyword evidence="2" id="KW-1185">Reference proteome</keyword>
<protein>
    <submittedName>
        <fullName evidence="1">Uncharacterized protein</fullName>
    </submittedName>
</protein>
<proteinExistence type="predicted"/>
<gene>
    <name evidence="1" type="ORF">Q9L58_010767</name>
</gene>
<reference evidence="1 2" key="1">
    <citation type="submission" date="2024-02" db="EMBL/GenBank/DDBJ databases">
        <title>Discinaceae phylogenomics.</title>
        <authorList>
            <person name="Dirks A.C."/>
            <person name="James T.Y."/>
        </authorList>
    </citation>
    <scope>NUCLEOTIDE SEQUENCE [LARGE SCALE GENOMIC DNA]</scope>
    <source>
        <strain evidence="1 2">ACD0624</strain>
    </source>
</reference>
<evidence type="ECO:0000313" key="1">
    <source>
        <dbReference type="EMBL" id="KAL0630386.1"/>
    </source>
</evidence>
<dbReference type="EMBL" id="JBBBZM010000722">
    <property type="protein sequence ID" value="KAL0630386.1"/>
    <property type="molecule type" value="Genomic_DNA"/>
</dbReference>
<name>A0ABR3G454_9PEZI</name>
<sequence length="190" mass="22593">MNPIELRARLGDDNSRRKLRRAICNFPTEWDRKTIEARHSWLRNPDETFKLDMDGNWARFMAHCKVLSFDELPDEYLNATWHFNPKEFITAMRKCRWLSLREMTPTLPRHMFYTAGATREAITRPPSTYELAFTDAQQRLAPYAVSLNKILRKYVITTWKRQAHFLAQITLETAQWRSSTSNPMTKLMHE</sequence>
<accession>A0ABR3G454</accession>
<organism evidence="1 2">
    <name type="scientific">Discina gigas</name>
    <dbReference type="NCBI Taxonomy" id="1032678"/>
    <lineage>
        <taxon>Eukaryota</taxon>
        <taxon>Fungi</taxon>
        <taxon>Dikarya</taxon>
        <taxon>Ascomycota</taxon>
        <taxon>Pezizomycotina</taxon>
        <taxon>Pezizomycetes</taxon>
        <taxon>Pezizales</taxon>
        <taxon>Discinaceae</taxon>
        <taxon>Discina</taxon>
    </lineage>
</organism>